<accession>A0A9W4XXT0</accession>
<evidence type="ECO:0000313" key="2">
    <source>
        <dbReference type="EMBL" id="CAI6338422.1"/>
    </source>
</evidence>
<reference evidence="2" key="1">
    <citation type="submission" date="2023-01" db="EMBL/GenBank/DDBJ databases">
        <authorList>
            <person name="Van Ghelder C."/>
            <person name="Rancurel C."/>
        </authorList>
    </citation>
    <scope>NUCLEOTIDE SEQUENCE</scope>
    <source>
        <strain evidence="2">CNCM I-4278</strain>
    </source>
</reference>
<name>A0A9W4XXT0_9PLEO</name>
<evidence type="ECO:0000256" key="1">
    <source>
        <dbReference type="SAM" id="MobiDB-lite"/>
    </source>
</evidence>
<comment type="caution">
    <text evidence="2">The sequence shown here is derived from an EMBL/GenBank/DDBJ whole genome shotgun (WGS) entry which is preliminary data.</text>
</comment>
<evidence type="ECO:0000313" key="3">
    <source>
        <dbReference type="Proteomes" id="UP001152607"/>
    </source>
</evidence>
<dbReference type="AlphaFoldDB" id="A0A9W4XXT0"/>
<dbReference type="OrthoDB" id="410701at2759"/>
<gene>
    <name evidence="2" type="ORF">PDIGIT_LOCUS11550</name>
</gene>
<feature type="region of interest" description="Disordered" evidence="1">
    <location>
        <begin position="570"/>
        <end position="595"/>
    </location>
</feature>
<protein>
    <submittedName>
        <fullName evidence="2">Uncharacterized protein</fullName>
    </submittedName>
</protein>
<dbReference type="Proteomes" id="UP001152607">
    <property type="component" value="Unassembled WGS sequence"/>
</dbReference>
<proteinExistence type="predicted"/>
<sequence>MLSLSCLAASSSSYRVLASRGVRVSLPRHSNRSRTAQQARLQSICVSRRDRTSPHLRIYDKTSLSITIPELTLLGRRCNSIDSQRNHFTNTDALAPIDHDPYKYDRHNQEETREVRDGKHINSHGRFYSRRILKALDLNSNVAILDSIRNGSRGLYTRWDPLNGSDSYCGYQWSKKRPLSSKKVPTGRNDDDAAMEEHTSFGSFDMISILARYLHAVTTSQEDQPQPSLSTQEKYYLASKGYTAESVEQWSESILEKRSVPAASLFKNADEKLPLFLVSFYLQRKHIKAQALSIIFRHLQSRARYEDISWYSLTKLLPPLVRHARSIRPEALPWIATFFSTEATKYYADLKGKKSFSTQLPHLTKFSNLMLQLLSLPVHVKSIVNSRHQETAMFQVLQFMASCEPASTMTKRGFRAMTRNQLMRPKTAQEREWASLKGPSWPPWKENRNAMDEEKEYEFGASRASRIMHRMFEAGYQDGAWEHVAEIYAGWDTDRSPTIQSRTTFPHVSSRLTYPKKANHLLWVARIRVTRTRREAWACFLACESSGNACSAQVYLAMFEKLHASVLEEQHGSDVDHGSEDVHHSHHLSGDTPKVMPEAQSPYHHVYLREPIPSSEQLYDRMNTNNVPVNGRLLAFLIETLPNFSTILRLLEAEQSEFDGGVAVLMEGSVFSGEGLPVPGYFFTSFIEFLCRFGRLDRPPSTEPLSLPLRTEEHRLRLHSEACYRVEYAQALLMHYKPAYTPAWAAYVHAIRLNRENLAGHSQFSRQKIRAAWDIKRYRIVCNVFRILDELDVDPQDPLFRTLCRITGSVTIMAHQDLLSHEDRTHVLATAPRFVRFAFHNLVGADIDSYYVAHVRQEQTITPHIPDPETLHAYARTLGLLRDYEGLYSLSIWATTHHEQISTLAHAHTDGRTQFSRMLIALRAGLEGQLSNGPCGEPPSPELVELVRAKIEGVAGWGWPTGEQVKAYMKSAAKPFHYLRGN</sequence>
<dbReference type="EMBL" id="CAOQHR010000008">
    <property type="protein sequence ID" value="CAI6338422.1"/>
    <property type="molecule type" value="Genomic_DNA"/>
</dbReference>
<feature type="compositionally biased region" description="Basic and acidic residues" evidence="1">
    <location>
        <begin position="570"/>
        <end position="583"/>
    </location>
</feature>
<organism evidence="2 3">
    <name type="scientific">Periconia digitata</name>
    <dbReference type="NCBI Taxonomy" id="1303443"/>
    <lineage>
        <taxon>Eukaryota</taxon>
        <taxon>Fungi</taxon>
        <taxon>Dikarya</taxon>
        <taxon>Ascomycota</taxon>
        <taxon>Pezizomycotina</taxon>
        <taxon>Dothideomycetes</taxon>
        <taxon>Pleosporomycetidae</taxon>
        <taxon>Pleosporales</taxon>
        <taxon>Massarineae</taxon>
        <taxon>Periconiaceae</taxon>
        <taxon>Periconia</taxon>
    </lineage>
</organism>
<keyword evidence="3" id="KW-1185">Reference proteome</keyword>